<evidence type="ECO:0000313" key="8">
    <source>
        <dbReference type="Proteomes" id="UP000095237"/>
    </source>
</evidence>
<dbReference type="PANTHER" id="PTHR43420:SF12">
    <property type="entry name" value="N-ACETYLTRANSFERASE DOMAIN-CONTAINING PROTEIN"/>
    <property type="match status" value="1"/>
</dbReference>
<sequence length="148" mass="17042">MKIVNFSERFLDDIAEIEKQSFVNPWTKEMLLDSAKNTAVKFKVLIENKTVAGYYIISTAADETEVLDIAVDLKFRRRSFGQAMLTDIKKESANKQSGVIFLEVRQSNNAAINLYKSFGFKEIGVRKKYYKNEDALVLRFIKRKESAL</sequence>
<reference evidence="7 8" key="1">
    <citation type="submission" date="2015-11" db="EMBL/GenBank/DDBJ databases">
        <title>Evidence for parallel genomic evolution in an endosymbiosis of termite gut flagellates.</title>
        <authorList>
            <person name="Zheng H."/>
        </authorList>
    </citation>
    <scope>NUCLEOTIDE SEQUENCE [LARGE SCALE GENOMIC DNA]</scope>
    <source>
        <strain evidence="7 8">CET450</strain>
    </source>
</reference>
<dbReference type="EMBL" id="LNVX01000158">
    <property type="protein sequence ID" value="OEG71582.1"/>
    <property type="molecule type" value="Genomic_DNA"/>
</dbReference>
<evidence type="ECO:0000256" key="3">
    <source>
        <dbReference type="ARBA" id="ARBA00022679"/>
    </source>
</evidence>
<dbReference type="AlphaFoldDB" id="A0A1E5IM89"/>
<evidence type="ECO:0000256" key="1">
    <source>
        <dbReference type="ARBA" id="ARBA00005395"/>
    </source>
</evidence>
<dbReference type="Proteomes" id="UP000095237">
    <property type="component" value="Unassembled WGS sequence"/>
</dbReference>
<dbReference type="InterPro" id="IPR000182">
    <property type="entry name" value="GNAT_dom"/>
</dbReference>
<accession>A0A1E5IM89</accession>
<comment type="subcellular location">
    <subcellularLocation>
        <location evidence="5">Cytoplasm</location>
    </subcellularLocation>
</comment>
<keyword evidence="2 5" id="KW-0963">Cytoplasm</keyword>
<protein>
    <recommendedName>
        <fullName evidence="5">[Ribosomal protein bS18]-alanine N-acetyltransferase</fullName>
        <ecNumber evidence="5">2.3.1.266</ecNumber>
    </recommendedName>
</protein>
<evidence type="ECO:0000259" key="6">
    <source>
        <dbReference type="PROSITE" id="PS51186"/>
    </source>
</evidence>
<evidence type="ECO:0000256" key="5">
    <source>
        <dbReference type="RuleBase" id="RU363094"/>
    </source>
</evidence>
<dbReference type="NCBIfam" id="TIGR01575">
    <property type="entry name" value="rimI"/>
    <property type="match status" value="1"/>
</dbReference>
<comment type="function">
    <text evidence="5">Acetylates the N-terminal alanine of ribosomal protein bS18.</text>
</comment>
<dbReference type="PANTHER" id="PTHR43420">
    <property type="entry name" value="ACETYLTRANSFERASE"/>
    <property type="match status" value="1"/>
</dbReference>
<dbReference type="PROSITE" id="PS51186">
    <property type="entry name" value="GNAT"/>
    <property type="match status" value="1"/>
</dbReference>
<comment type="catalytic activity">
    <reaction evidence="5">
        <text>N-terminal L-alanyl-[ribosomal protein bS18] + acetyl-CoA = N-terminal N(alpha)-acetyl-L-alanyl-[ribosomal protein bS18] + CoA + H(+)</text>
        <dbReference type="Rhea" id="RHEA:43756"/>
        <dbReference type="Rhea" id="RHEA-COMP:10676"/>
        <dbReference type="Rhea" id="RHEA-COMP:10677"/>
        <dbReference type="ChEBI" id="CHEBI:15378"/>
        <dbReference type="ChEBI" id="CHEBI:57287"/>
        <dbReference type="ChEBI" id="CHEBI:57288"/>
        <dbReference type="ChEBI" id="CHEBI:64718"/>
        <dbReference type="ChEBI" id="CHEBI:83683"/>
        <dbReference type="EC" id="2.3.1.266"/>
    </reaction>
</comment>
<dbReference type="SUPFAM" id="SSF55729">
    <property type="entry name" value="Acyl-CoA N-acyltransferases (Nat)"/>
    <property type="match status" value="1"/>
</dbReference>
<dbReference type="InterPro" id="IPR006464">
    <property type="entry name" value="AcTrfase_RimI/Ard1"/>
</dbReference>
<proteinExistence type="inferred from homology"/>
<evidence type="ECO:0000256" key="2">
    <source>
        <dbReference type="ARBA" id="ARBA00022490"/>
    </source>
</evidence>
<evidence type="ECO:0000256" key="4">
    <source>
        <dbReference type="ARBA" id="ARBA00023315"/>
    </source>
</evidence>
<organism evidence="7 8">
    <name type="scientific">Endomicrobium trichonymphae</name>
    <dbReference type="NCBI Taxonomy" id="1408204"/>
    <lineage>
        <taxon>Bacteria</taxon>
        <taxon>Pseudomonadati</taxon>
        <taxon>Elusimicrobiota</taxon>
        <taxon>Endomicrobiia</taxon>
        <taxon>Endomicrobiales</taxon>
        <taxon>Endomicrobiaceae</taxon>
        <taxon>Candidatus Endomicrobiellum</taxon>
    </lineage>
</organism>
<comment type="similarity">
    <text evidence="1 5">Belongs to the acetyltransferase family. RimI subfamily.</text>
</comment>
<dbReference type="GO" id="GO:0005737">
    <property type="term" value="C:cytoplasm"/>
    <property type="evidence" value="ECO:0007669"/>
    <property type="project" value="UniProtKB-SubCell"/>
</dbReference>
<keyword evidence="8" id="KW-1185">Reference proteome</keyword>
<dbReference type="InterPro" id="IPR050680">
    <property type="entry name" value="YpeA/RimI_acetyltransf"/>
</dbReference>
<keyword evidence="4" id="KW-0012">Acyltransferase</keyword>
<dbReference type="CDD" id="cd04301">
    <property type="entry name" value="NAT_SF"/>
    <property type="match status" value="1"/>
</dbReference>
<dbReference type="Gene3D" id="3.40.630.30">
    <property type="match status" value="1"/>
</dbReference>
<dbReference type="EC" id="2.3.1.266" evidence="5"/>
<comment type="caution">
    <text evidence="7">The sequence shown here is derived from an EMBL/GenBank/DDBJ whole genome shotgun (WGS) entry which is preliminary data.</text>
</comment>
<feature type="domain" description="N-acetyltransferase" evidence="6">
    <location>
        <begin position="1"/>
        <end position="143"/>
    </location>
</feature>
<dbReference type="InterPro" id="IPR016181">
    <property type="entry name" value="Acyl_CoA_acyltransferase"/>
</dbReference>
<dbReference type="GO" id="GO:0008999">
    <property type="term" value="F:protein-N-terminal-alanine acetyltransferase activity"/>
    <property type="evidence" value="ECO:0007669"/>
    <property type="project" value="UniProtKB-EC"/>
</dbReference>
<gene>
    <name evidence="7" type="ORF">ATZ36_13890</name>
</gene>
<name>A0A1E5IM89_ENDTX</name>
<keyword evidence="3" id="KW-0808">Transferase</keyword>
<dbReference type="Pfam" id="PF00583">
    <property type="entry name" value="Acetyltransf_1"/>
    <property type="match status" value="1"/>
</dbReference>
<evidence type="ECO:0000313" key="7">
    <source>
        <dbReference type="EMBL" id="OEG71582.1"/>
    </source>
</evidence>